<feature type="transmembrane region" description="Helical" evidence="1">
    <location>
        <begin position="123"/>
        <end position="145"/>
    </location>
</feature>
<evidence type="ECO:0000256" key="1">
    <source>
        <dbReference type="SAM" id="Phobius"/>
    </source>
</evidence>
<evidence type="ECO:0008006" key="4">
    <source>
        <dbReference type="Google" id="ProtNLM"/>
    </source>
</evidence>
<evidence type="ECO:0000313" key="2">
    <source>
        <dbReference type="EMBL" id="EFS93668.1"/>
    </source>
</evidence>
<keyword evidence="1" id="KW-0472">Membrane</keyword>
<feature type="transmembrane region" description="Helical" evidence="1">
    <location>
        <begin position="39"/>
        <end position="64"/>
    </location>
</feature>
<keyword evidence="3" id="KW-1185">Reference proteome</keyword>
<gene>
    <name evidence="2" type="ORF">HMPREF9607_00122</name>
</gene>
<accession>A0ABN0C8X4</accession>
<dbReference type="RefSeq" id="WP_002546431.1">
    <property type="nucleotide sequence ID" value="NZ_GL383170.1"/>
</dbReference>
<organism evidence="2 3">
    <name type="scientific">Cutibacterium modestum HL044PA1</name>
    <dbReference type="NCBI Taxonomy" id="765109"/>
    <lineage>
        <taxon>Bacteria</taxon>
        <taxon>Bacillati</taxon>
        <taxon>Actinomycetota</taxon>
        <taxon>Actinomycetes</taxon>
        <taxon>Propionibacteriales</taxon>
        <taxon>Propionibacteriaceae</taxon>
        <taxon>Cutibacterium</taxon>
        <taxon>Cutibacterium modestum</taxon>
    </lineage>
</organism>
<sequence>MGVIIMVGGMSMIISVMEAAGGLGIITKSIGTISNPITVNGFLALFSGIISAYSSSSGVVLPMFLPMVPGVIAKMGGGDPASLITSICVGSHLVDTSPLSLFGALCLATAASTVDKGKLFRNLLIWGLSMSVVGGVVCLLLFGVLGLP</sequence>
<comment type="caution">
    <text evidence="2">The sequence shown here is derived from an EMBL/GenBank/DDBJ whole genome shotgun (WGS) entry which is preliminary data.</text>
</comment>
<keyword evidence="1" id="KW-0812">Transmembrane</keyword>
<dbReference type="EMBL" id="ADZU01000003">
    <property type="protein sequence ID" value="EFS93668.1"/>
    <property type="molecule type" value="Genomic_DNA"/>
</dbReference>
<dbReference type="GeneID" id="92881991"/>
<keyword evidence="1" id="KW-1133">Transmembrane helix</keyword>
<feature type="transmembrane region" description="Helical" evidence="1">
    <location>
        <begin position="6"/>
        <end position="27"/>
    </location>
</feature>
<reference evidence="2" key="1">
    <citation type="submission" date="2010-08" db="EMBL/GenBank/DDBJ databases">
        <authorList>
            <person name="Weinstock G."/>
            <person name="Sodergren E."/>
            <person name="Clifton S."/>
            <person name="Fulton L."/>
            <person name="Fulton B."/>
            <person name="Courtney L."/>
            <person name="Fronick C."/>
            <person name="Harrison M."/>
            <person name="Strong C."/>
            <person name="Farmer C."/>
            <person name="Delahaunty K."/>
            <person name="Markovic C."/>
            <person name="Hall O."/>
            <person name="Minx P."/>
            <person name="Tomlinson C."/>
            <person name="Mitreva M."/>
            <person name="Hou S."/>
            <person name="Chen J."/>
            <person name="Wollam A."/>
            <person name="Pepin K.H."/>
            <person name="Johnson M."/>
            <person name="Bhonagiri V."/>
            <person name="Zhang X."/>
            <person name="Suruliraj S."/>
            <person name="Warren W."/>
            <person name="Chinwalla A."/>
            <person name="Mardis E.R."/>
            <person name="Wilson R.K."/>
        </authorList>
    </citation>
    <scope>NUCLEOTIDE SEQUENCE [LARGE SCALE GENOMIC DNA]</scope>
    <source>
        <strain evidence="2">HL044PA1</strain>
    </source>
</reference>
<dbReference type="Proteomes" id="UP000003179">
    <property type="component" value="Unassembled WGS sequence"/>
</dbReference>
<proteinExistence type="predicted"/>
<evidence type="ECO:0000313" key="3">
    <source>
        <dbReference type="Proteomes" id="UP000003179"/>
    </source>
</evidence>
<name>A0ABN0C8X4_9ACTN</name>
<protein>
    <recommendedName>
        <fullName evidence="4">Citrate transporter-like domain-containing protein</fullName>
    </recommendedName>
</protein>
<feature type="transmembrane region" description="Helical" evidence="1">
    <location>
        <begin position="84"/>
        <end position="111"/>
    </location>
</feature>